<dbReference type="UniPathway" id="UPA00048">
    <property type="reaction ID" value="UER00070"/>
</dbReference>
<evidence type="ECO:0000313" key="12">
    <source>
        <dbReference type="Proteomes" id="UP000320333"/>
    </source>
</evidence>
<dbReference type="InterPro" id="IPR000891">
    <property type="entry name" value="PYR_CT"/>
</dbReference>
<dbReference type="Gene3D" id="1.10.238.260">
    <property type="match status" value="1"/>
</dbReference>
<feature type="domain" description="Pyruvate carboxyltransferase" evidence="10">
    <location>
        <begin position="46"/>
        <end position="319"/>
    </location>
</feature>
<organism evidence="11 12">
    <name type="scientific">Chytriomyces confervae</name>
    <dbReference type="NCBI Taxonomy" id="246404"/>
    <lineage>
        <taxon>Eukaryota</taxon>
        <taxon>Fungi</taxon>
        <taxon>Fungi incertae sedis</taxon>
        <taxon>Chytridiomycota</taxon>
        <taxon>Chytridiomycota incertae sedis</taxon>
        <taxon>Chytridiomycetes</taxon>
        <taxon>Chytridiales</taxon>
        <taxon>Chytriomycetaceae</taxon>
        <taxon>Chytriomyces</taxon>
    </lineage>
</organism>
<dbReference type="InterPro" id="IPR054691">
    <property type="entry name" value="LeuA/HCS_post-cat"/>
</dbReference>
<dbReference type="InterPro" id="IPR036230">
    <property type="entry name" value="LeuA_allosteric_dom_sf"/>
</dbReference>
<keyword evidence="7" id="KW-0479">Metal-binding</keyword>
<evidence type="ECO:0000256" key="8">
    <source>
        <dbReference type="ARBA" id="ARBA00023304"/>
    </source>
</evidence>
<evidence type="ECO:0000256" key="2">
    <source>
        <dbReference type="ARBA" id="ARBA00009396"/>
    </source>
</evidence>
<sequence>MLSHIARRQQQRVSAAPCTSTAAVRARLQSRAMATTAAPLPEKQKLIIFDTTLRDGEQSPGVTLTTEEKVEIAKQLSRLGVDVCEAGFPIASPGDFEAVQRIAKEVGGLTANRSSGKPMRIAGLARAVEPDIARCFEAVKHAPLHRIHTFLATSDIHLKYKLKISRAECITRARAAVAFAKSIGCNDIEFSTEDAGRSERAFLCDVLAEVIAAGATTLNIPDTVGYNMPDEYGSMIKYLIQNTEGGDKVTWSTHCHNDLGLATANSLAGVLNGARQVECTINGIGERAGNTSLEEVIMSLHTHPSYFPVYHSVDTTQIYMTSQLVTKKSGMVIQPNKAIVGSNAFAHESGIHQDGVLKHKETYEIIQPQTIGLPSNSMVLGKLSGRAAFKQRIEQILGNNSMYAEKLAQNPEAFQTLFASFKKLADMKKGGLNEQDLYALLDDQFNLVSSGKETYRLKSVQVVSGNGVQSMSTVSLHDLSNATFSEDGSIVDGAIEKMDAATGEGAVHAIFRSINRLTGMRNVLASYEVKSVTEGSDSLGRVVVRVHESTSDENDGAAPKYHDGKQEDSSFTDKEVYQGTGTDPDVLIASAKAYINAINRLLATRQQRVNTDKVDLKAKAEIRKEGAAAV</sequence>
<dbReference type="NCBIfam" id="NF002086">
    <property type="entry name" value="PRK00915.1-3"/>
    <property type="match status" value="1"/>
</dbReference>
<evidence type="ECO:0000313" key="11">
    <source>
        <dbReference type="EMBL" id="TPX76259.1"/>
    </source>
</evidence>
<dbReference type="PROSITE" id="PS00815">
    <property type="entry name" value="AIPM_HOMOCIT_SYNTH_1"/>
    <property type="match status" value="1"/>
</dbReference>
<dbReference type="Pfam" id="PF22617">
    <property type="entry name" value="HCS_D2"/>
    <property type="match status" value="1"/>
</dbReference>
<dbReference type="InterPro" id="IPR050073">
    <property type="entry name" value="2-IPM_HCS-like"/>
</dbReference>
<evidence type="ECO:0000256" key="7">
    <source>
        <dbReference type="ARBA" id="ARBA00022723"/>
    </source>
</evidence>
<evidence type="ECO:0000256" key="1">
    <source>
        <dbReference type="ARBA" id="ARBA00004689"/>
    </source>
</evidence>
<reference evidence="11 12" key="1">
    <citation type="journal article" date="2019" name="Sci. Rep.">
        <title>Comparative genomics of chytrid fungi reveal insights into the obligate biotrophic and pathogenic lifestyle of Synchytrium endobioticum.</title>
        <authorList>
            <person name="van de Vossenberg B.T.L.H."/>
            <person name="Warris S."/>
            <person name="Nguyen H.D.T."/>
            <person name="van Gent-Pelzer M.P.E."/>
            <person name="Joly D.L."/>
            <person name="van de Geest H.C."/>
            <person name="Bonants P.J.M."/>
            <person name="Smith D.S."/>
            <person name="Levesque C.A."/>
            <person name="van der Lee T.A.J."/>
        </authorList>
    </citation>
    <scope>NUCLEOTIDE SEQUENCE [LARGE SCALE GENOMIC DNA]</scope>
    <source>
        <strain evidence="11 12">CBS 675.73</strain>
    </source>
</reference>
<evidence type="ECO:0000256" key="5">
    <source>
        <dbReference type="ARBA" id="ARBA00022605"/>
    </source>
</evidence>
<evidence type="ECO:0000256" key="3">
    <source>
        <dbReference type="ARBA" id="ARBA00012973"/>
    </source>
</evidence>
<gene>
    <name evidence="11" type="ORF">CcCBS67573_g02466</name>
</gene>
<keyword evidence="12" id="KW-1185">Reference proteome</keyword>
<dbReference type="SUPFAM" id="SSF51569">
    <property type="entry name" value="Aldolase"/>
    <property type="match status" value="1"/>
</dbReference>
<dbReference type="CDD" id="cd07940">
    <property type="entry name" value="DRE_TIM_IPMS"/>
    <property type="match status" value="1"/>
</dbReference>
<dbReference type="AlphaFoldDB" id="A0A507FIM9"/>
<protein>
    <recommendedName>
        <fullName evidence="3">2-isopropylmalate synthase</fullName>
        <ecNumber evidence="3">2.3.3.13</ecNumber>
    </recommendedName>
</protein>
<keyword evidence="5" id="KW-0028">Amino-acid biosynthesis</keyword>
<proteinExistence type="inferred from homology"/>
<dbReference type="EC" id="2.3.3.13" evidence="3"/>
<dbReference type="GO" id="GO:0003852">
    <property type="term" value="F:2-isopropylmalate synthase activity"/>
    <property type="evidence" value="ECO:0007669"/>
    <property type="project" value="UniProtKB-EC"/>
</dbReference>
<feature type="compositionally biased region" description="Basic and acidic residues" evidence="9">
    <location>
        <begin position="560"/>
        <end position="571"/>
    </location>
</feature>
<dbReference type="Pfam" id="PF00682">
    <property type="entry name" value="HMGL-like"/>
    <property type="match status" value="1"/>
</dbReference>
<dbReference type="InterPro" id="IPR005671">
    <property type="entry name" value="LeuA_bact_synth"/>
</dbReference>
<dbReference type="SMART" id="SM00917">
    <property type="entry name" value="LeuA_dimer"/>
    <property type="match status" value="1"/>
</dbReference>
<dbReference type="Proteomes" id="UP000320333">
    <property type="component" value="Unassembled WGS sequence"/>
</dbReference>
<evidence type="ECO:0000256" key="9">
    <source>
        <dbReference type="SAM" id="MobiDB-lite"/>
    </source>
</evidence>
<dbReference type="Gene3D" id="3.30.160.270">
    <property type="match status" value="1"/>
</dbReference>
<dbReference type="PANTHER" id="PTHR10277:SF9">
    <property type="entry name" value="2-ISOPROPYLMALATE SYNTHASE 1, CHLOROPLASTIC-RELATED"/>
    <property type="match status" value="1"/>
</dbReference>
<dbReference type="GO" id="GO:0046872">
    <property type="term" value="F:metal ion binding"/>
    <property type="evidence" value="ECO:0007669"/>
    <property type="project" value="UniProtKB-KW"/>
</dbReference>
<comment type="similarity">
    <text evidence="2">Belongs to the alpha-IPM synthase/homocitrate synthase family. LeuA type 1 subfamily.</text>
</comment>
<dbReference type="Pfam" id="PF08502">
    <property type="entry name" value="LeuA_dimer"/>
    <property type="match status" value="1"/>
</dbReference>
<dbReference type="GO" id="GO:0009098">
    <property type="term" value="P:L-leucine biosynthetic process"/>
    <property type="evidence" value="ECO:0007669"/>
    <property type="project" value="UniProtKB-UniPathway"/>
</dbReference>
<dbReference type="FunFam" id="3.20.20.70:FF:000010">
    <property type="entry name" value="2-isopropylmalate synthase"/>
    <property type="match status" value="1"/>
</dbReference>
<dbReference type="OrthoDB" id="2015253at2759"/>
<dbReference type="SUPFAM" id="SSF110921">
    <property type="entry name" value="2-isopropylmalate synthase LeuA, allosteric (dimerisation) domain"/>
    <property type="match status" value="1"/>
</dbReference>
<dbReference type="InterPro" id="IPR013709">
    <property type="entry name" value="2-isopropylmalate_synth_dimer"/>
</dbReference>
<dbReference type="InterPro" id="IPR013785">
    <property type="entry name" value="Aldolase_TIM"/>
</dbReference>
<keyword evidence="6" id="KW-0808">Transferase</keyword>
<name>A0A507FIM9_9FUNG</name>
<accession>A0A507FIM9</accession>
<evidence type="ECO:0000259" key="10">
    <source>
        <dbReference type="PROSITE" id="PS50991"/>
    </source>
</evidence>
<keyword evidence="4" id="KW-0432">Leucine biosynthesis</keyword>
<dbReference type="PANTHER" id="PTHR10277">
    <property type="entry name" value="HOMOCITRATE SYNTHASE-RELATED"/>
    <property type="match status" value="1"/>
</dbReference>
<keyword evidence="8" id="KW-0100">Branched-chain amino acid biosynthesis</keyword>
<evidence type="ECO:0000256" key="4">
    <source>
        <dbReference type="ARBA" id="ARBA00022430"/>
    </source>
</evidence>
<dbReference type="Gene3D" id="3.20.20.70">
    <property type="entry name" value="Aldolase class I"/>
    <property type="match status" value="1"/>
</dbReference>
<comment type="caution">
    <text evidence="11">The sequence shown here is derived from an EMBL/GenBank/DDBJ whole genome shotgun (WGS) entry which is preliminary data.</text>
</comment>
<dbReference type="HAMAP" id="MF_01025">
    <property type="entry name" value="LeuA_type1"/>
    <property type="match status" value="1"/>
</dbReference>
<comment type="pathway">
    <text evidence="1">Amino-acid biosynthesis; L-leucine biosynthesis; L-leucine from 3-methyl-2-oxobutanoate: step 1/4.</text>
</comment>
<dbReference type="EMBL" id="QEAP01000052">
    <property type="protein sequence ID" value="TPX76259.1"/>
    <property type="molecule type" value="Genomic_DNA"/>
</dbReference>
<dbReference type="FunFam" id="1.10.238.260:FF:000001">
    <property type="entry name" value="2-isopropylmalate synthase"/>
    <property type="match status" value="1"/>
</dbReference>
<feature type="region of interest" description="Disordered" evidence="9">
    <location>
        <begin position="548"/>
        <end position="571"/>
    </location>
</feature>
<dbReference type="GO" id="GO:0010177">
    <property type="term" value="F:methylthioalkylmalate synthase activity"/>
    <property type="evidence" value="ECO:0007669"/>
    <property type="project" value="UniProtKB-ARBA"/>
</dbReference>
<dbReference type="STRING" id="246404.A0A507FIM9"/>
<dbReference type="PROSITE" id="PS00816">
    <property type="entry name" value="AIPM_HOMOCIT_SYNTH_2"/>
    <property type="match status" value="1"/>
</dbReference>
<evidence type="ECO:0000256" key="6">
    <source>
        <dbReference type="ARBA" id="ARBA00022679"/>
    </source>
</evidence>
<dbReference type="PROSITE" id="PS50991">
    <property type="entry name" value="PYR_CT"/>
    <property type="match status" value="1"/>
</dbReference>
<dbReference type="InterPro" id="IPR002034">
    <property type="entry name" value="AIPM/Hcit_synth_CS"/>
</dbReference>